<evidence type="ECO:0000256" key="1">
    <source>
        <dbReference type="ARBA" id="ARBA00004448"/>
    </source>
</evidence>
<comment type="subcellular location">
    <subcellularLocation>
        <location evidence="1">Mitochondrion inner membrane</location>
        <topology evidence="1">Multi-pass membrane protein</topology>
    </subcellularLocation>
</comment>
<feature type="repeat" description="Solcar" evidence="10">
    <location>
        <begin position="15"/>
        <end position="103"/>
    </location>
</feature>
<dbReference type="PANTHER" id="PTHR45624:SF12">
    <property type="entry name" value="MITOCHONDRIAL ORNITHINE TRANSPORTER 1"/>
    <property type="match status" value="1"/>
</dbReference>
<dbReference type="Gene3D" id="1.50.40.10">
    <property type="entry name" value="Mitochondrial carrier domain"/>
    <property type="match status" value="2"/>
</dbReference>
<keyword evidence="9 10" id="KW-0472">Membrane</keyword>
<name>A0A5E8BW60_9ASCO</name>
<dbReference type="GO" id="GO:1990575">
    <property type="term" value="P:mitochondrial L-ornithine transmembrane transport"/>
    <property type="evidence" value="ECO:0007669"/>
    <property type="project" value="TreeGrafter"/>
</dbReference>
<evidence type="ECO:0000256" key="11">
    <source>
        <dbReference type="RuleBase" id="RU000488"/>
    </source>
</evidence>
<evidence type="ECO:0000313" key="13">
    <source>
        <dbReference type="Proteomes" id="UP000398389"/>
    </source>
</evidence>
<accession>A0A5E8BW60</accession>
<dbReference type="PRINTS" id="PR00926">
    <property type="entry name" value="MITOCARRIER"/>
</dbReference>
<evidence type="ECO:0000256" key="8">
    <source>
        <dbReference type="ARBA" id="ARBA00023128"/>
    </source>
</evidence>
<keyword evidence="4 10" id="KW-0812">Transmembrane</keyword>
<evidence type="ECO:0008006" key="14">
    <source>
        <dbReference type="Google" id="ProtNLM"/>
    </source>
</evidence>
<dbReference type="PANTHER" id="PTHR45624">
    <property type="entry name" value="MITOCHONDRIAL BASIC AMINO ACIDS TRANSPORTER-RELATED"/>
    <property type="match status" value="1"/>
</dbReference>
<reference evidence="12 13" key="1">
    <citation type="submission" date="2019-09" db="EMBL/GenBank/DDBJ databases">
        <authorList>
            <person name="Brejova B."/>
        </authorList>
    </citation>
    <scope>NUCLEOTIDE SEQUENCE [LARGE SCALE GENOMIC DNA]</scope>
</reference>
<dbReference type="AlphaFoldDB" id="A0A5E8BW60"/>
<dbReference type="EMBL" id="CABVLU010000003">
    <property type="protein sequence ID" value="VVT55732.1"/>
    <property type="molecule type" value="Genomic_DNA"/>
</dbReference>
<dbReference type="InterPro" id="IPR023395">
    <property type="entry name" value="MCP_dom_sf"/>
</dbReference>
<protein>
    <recommendedName>
        <fullName evidence="14">Mitochondrial carrier</fullName>
    </recommendedName>
</protein>
<evidence type="ECO:0000256" key="6">
    <source>
        <dbReference type="ARBA" id="ARBA00022792"/>
    </source>
</evidence>
<dbReference type="SUPFAM" id="SSF103506">
    <property type="entry name" value="Mitochondrial carrier"/>
    <property type="match status" value="1"/>
</dbReference>
<keyword evidence="6" id="KW-0999">Mitochondrion inner membrane</keyword>
<dbReference type="InterPro" id="IPR002067">
    <property type="entry name" value="MCP"/>
</dbReference>
<dbReference type="InterPro" id="IPR018108">
    <property type="entry name" value="MCP_transmembrane"/>
</dbReference>
<dbReference type="GeneID" id="43583525"/>
<dbReference type="RefSeq" id="XP_031855316.1">
    <property type="nucleotide sequence ID" value="XM_031999425.1"/>
</dbReference>
<keyword evidence="13" id="KW-1185">Reference proteome</keyword>
<proteinExistence type="inferred from homology"/>
<keyword evidence="3 11" id="KW-0813">Transport</keyword>
<evidence type="ECO:0000256" key="3">
    <source>
        <dbReference type="ARBA" id="ARBA00022448"/>
    </source>
</evidence>
<evidence type="ECO:0000256" key="7">
    <source>
        <dbReference type="ARBA" id="ARBA00022989"/>
    </source>
</evidence>
<gene>
    <name evidence="12" type="ORF">SAPINGB_P004710</name>
</gene>
<feature type="repeat" description="Solcar" evidence="10">
    <location>
        <begin position="231"/>
        <end position="321"/>
    </location>
</feature>
<evidence type="ECO:0000256" key="9">
    <source>
        <dbReference type="ARBA" id="ARBA00023136"/>
    </source>
</evidence>
<dbReference type="InterPro" id="IPR050567">
    <property type="entry name" value="Mitochondrial_Carrier"/>
</dbReference>
<dbReference type="Pfam" id="PF00153">
    <property type="entry name" value="Mito_carr"/>
    <property type="match status" value="3"/>
</dbReference>
<evidence type="ECO:0000256" key="10">
    <source>
        <dbReference type="PROSITE-ProRule" id="PRU00282"/>
    </source>
</evidence>
<dbReference type="Proteomes" id="UP000398389">
    <property type="component" value="Unassembled WGS sequence"/>
</dbReference>
<evidence type="ECO:0000256" key="2">
    <source>
        <dbReference type="ARBA" id="ARBA00006375"/>
    </source>
</evidence>
<evidence type="ECO:0000313" key="12">
    <source>
        <dbReference type="EMBL" id="VVT55732.1"/>
    </source>
</evidence>
<feature type="repeat" description="Solcar" evidence="10">
    <location>
        <begin position="123"/>
        <end position="211"/>
    </location>
</feature>
<dbReference type="GO" id="GO:0005743">
    <property type="term" value="C:mitochondrial inner membrane"/>
    <property type="evidence" value="ECO:0007669"/>
    <property type="project" value="UniProtKB-SubCell"/>
</dbReference>
<evidence type="ECO:0000256" key="4">
    <source>
        <dbReference type="ARBA" id="ARBA00022692"/>
    </source>
</evidence>
<keyword evidence="5" id="KW-0677">Repeat</keyword>
<comment type="similarity">
    <text evidence="2 11">Belongs to the mitochondrial carrier (TC 2.A.29) family.</text>
</comment>
<sequence>MASEDNIGEIDTSLSRKLKDTAAGFVGGAVQVLIGQPFDLVKVRLQAASTNTGGAPSTPLSVFKQTLTQEGPLAFYKGTLAPLLGVGACVSVQFYAFHEAKRFFQGQNQKEGEANVKTTALGLTYPQIYAAGAAAGIANTPLTSPIEQVRILLQTQRSTKDGSGARWNGPRDVVKDLKANRALFRGSGVTVLREAQAYGVWFATYEYVIAALVDRLQRVRNDPSLTRNDLPTPYLLGAGAVAGEALWLASYPLDVVKSRVQADGLASAGESRYGGSAIRAAQDVWRTQGIRGFWRGIVPTLLRAIPASSGTFAAVELTLRVLG</sequence>
<evidence type="ECO:0000256" key="5">
    <source>
        <dbReference type="ARBA" id="ARBA00022737"/>
    </source>
</evidence>
<dbReference type="OrthoDB" id="409586at2759"/>
<keyword evidence="8" id="KW-0496">Mitochondrion</keyword>
<dbReference type="PROSITE" id="PS50920">
    <property type="entry name" value="SOLCAR"/>
    <property type="match status" value="3"/>
</dbReference>
<organism evidence="12 13">
    <name type="scientific">Magnusiomyces paraingens</name>
    <dbReference type="NCBI Taxonomy" id="2606893"/>
    <lineage>
        <taxon>Eukaryota</taxon>
        <taxon>Fungi</taxon>
        <taxon>Dikarya</taxon>
        <taxon>Ascomycota</taxon>
        <taxon>Saccharomycotina</taxon>
        <taxon>Dipodascomycetes</taxon>
        <taxon>Dipodascales</taxon>
        <taxon>Dipodascaceae</taxon>
        <taxon>Magnusiomyces</taxon>
    </lineage>
</organism>
<keyword evidence="7" id="KW-1133">Transmembrane helix</keyword>
<dbReference type="GO" id="GO:0000064">
    <property type="term" value="F:L-ornithine transmembrane transporter activity"/>
    <property type="evidence" value="ECO:0007669"/>
    <property type="project" value="TreeGrafter"/>
</dbReference>